<keyword evidence="2" id="KW-1185">Reference proteome</keyword>
<evidence type="ECO:0000313" key="1">
    <source>
        <dbReference type="EMBL" id="CAG8635016.1"/>
    </source>
</evidence>
<reference evidence="1" key="1">
    <citation type="submission" date="2021-06" db="EMBL/GenBank/DDBJ databases">
        <authorList>
            <person name="Kallberg Y."/>
            <person name="Tangrot J."/>
            <person name="Rosling A."/>
        </authorList>
    </citation>
    <scope>NUCLEOTIDE SEQUENCE</scope>
    <source>
        <strain evidence="1">AZ414A</strain>
    </source>
</reference>
<protein>
    <submittedName>
        <fullName evidence="1">1383_t:CDS:1</fullName>
    </submittedName>
</protein>
<dbReference type="Proteomes" id="UP000789706">
    <property type="component" value="Unassembled WGS sequence"/>
</dbReference>
<comment type="caution">
    <text evidence="1">The sequence shown here is derived from an EMBL/GenBank/DDBJ whole genome shotgun (WGS) entry which is preliminary data.</text>
</comment>
<name>A0A9N9DE75_9GLOM</name>
<feature type="non-terminal residue" evidence="1">
    <location>
        <position position="45"/>
    </location>
</feature>
<organism evidence="1 2">
    <name type="scientific">Diversispora eburnea</name>
    <dbReference type="NCBI Taxonomy" id="1213867"/>
    <lineage>
        <taxon>Eukaryota</taxon>
        <taxon>Fungi</taxon>
        <taxon>Fungi incertae sedis</taxon>
        <taxon>Mucoromycota</taxon>
        <taxon>Glomeromycotina</taxon>
        <taxon>Glomeromycetes</taxon>
        <taxon>Diversisporales</taxon>
        <taxon>Diversisporaceae</taxon>
        <taxon>Diversispora</taxon>
    </lineage>
</organism>
<dbReference type="EMBL" id="CAJVPK010004234">
    <property type="protein sequence ID" value="CAG8635016.1"/>
    <property type="molecule type" value="Genomic_DNA"/>
</dbReference>
<sequence length="45" mass="4919">ESFCEAIIEICGDISIGSCDPVSLIAELANSIRGTFDDRYAHNWS</sequence>
<evidence type="ECO:0000313" key="2">
    <source>
        <dbReference type="Proteomes" id="UP000789706"/>
    </source>
</evidence>
<gene>
    <name evidence="1" type="ORF">DEBURN_LOCUS10932</name>
</gene>
<feature type="non-terminal residue" evidence="1">
    <location>
        <position position="1"/>
    </location>
</feature>
<proteinExistence type="predicted"/>
<accession>A0A9N9DE75</accession>
<dbReference type="AlphaFoldDB" id="A0A9N9DE75"/>